<dbReference type="KEGG" id="aori:SD37_24285"/>
<sequence length="317" mass="35148">MHEPMVTEFATTDPEQARALIAEAYRDNRLRVRGTVENYRFEHKRCDIGDVQFDFLHNTLTTEVVVQPLGRVVLLRVLDGEIEIDDGISDRRLRAGDVFAGPHPGQGYRTGMHGTRLQVTGIDLDLFTGNDPAQDGRAVERLCYEPVSPEKALRWRRTVEYVTELFSDPDVESGPLVLGAAGRLMAAVALDTFTAVTGDTRPGDRRDAVPDTVRRGIAFMEANPDLDLGVADIARACRVSVRALQLAFRRYLDTTPMAYLRKVRLDRVRAELRAAEPGDGVTVTRVAANWGFLGGSRFSAQYREAFGESPGQTLRGS</sequence>
<keyword evidence="1" id="KW-0805">Transcription regulation</keyword>
<dbReference type="GO" id="GO:0043565">
    <property type="term" value="F:sequence-specific DNA binding"/>
    <property type="evidence" value="ECO:0007669"/>
    <property type="project" value="InterPro"/>
</dbReference>
<dbReference type="SMART" id="SM00342">
    <property type="entry name" value="HTH_ARAC"/>
    <property type="match status" value="1"/>
</dbReference>
<proteinExistence type="predicted"/>
<dbReference type="GO" id="GO:0003700">
    <property type="term" value="F:DNA-binding transcription factor activity"/>
    <property type="evidence" value="ECO:0007669"/>
    <property type="project" value="InterPro"/>
</dbReference>
<dbReference type="Proteomes" id="UP000093695">
    <property type="component" value="Chromosome"/>
</dbReference>
<evidence type="ECO:0000256" key="3">
    <source>
        <dbReference type="ARBA" id="ARBA00023163"/>
    </source>
</evidence>
<dbReference type="eggNOG" id="COG2207">
    <property type="taxonomic scope" value="Bacteria"/>
</dbReference>
<keyword evidence="6" id="KW-1185">Reference proteome</keyword>
<dbReference type="PANTHER" id="PTHR46796">
    <property type="entry name" value="HTH-TYPE TRANSCRIPTIONAL ACTIVATOR RHAS-RELATED"/>
    <property type="match status" value="1"/>
</dbReference>
<dbReference type="InterPro" id="IPR009057">
    <property type="entry name" value="Homeodomain-like_sf"/>
</dbReference>
<dbReference type="AlphaFoldDB" id="A0A193CBZ7"/>
<dbReference type="PROSITE" id="PS01124">
    <property type="entry name" value="HTH_ARAC_FAMILY_2"/>
    <property type="match status" value="1"/>
</dbReference>
<gene>
    <name evidence="5" type="ORF">SD37_24285</name>
</gene>
<protein>
    <submittedName>
        <fullName evidence="5">AraC family transcriptional regulator</fullName>
    </submittedName>
</protein>
<dbReference type="InterPro" id="IPR050204">
    <property type="entry name" value="AraC_XylS_family_regulators"/>
</dbReference>
<dbReference type="PANTHER" id="PTHR46796:SF12">
    <property type="entry name" value="HTH-TYPE DNA-BINDING TRANSCRIPTIONAL ACTIVATOR EUTR"/>
    <property type="match status" value="1"/>
</dbReference>
<evidence type="ECO:0000313" key="6">
    <source>
        <dbReference type="Proteomes" id="UP000093695"/>
    </source>
</evidence>
<evidence type="ECO:0000259" key="4">
    <source>
        <dbReference type="PROSITE" id="PS01124"/>
    </source>
</evidence>
<name>A0A193CBZ7_AMYOR</name>
<dbReference type="SUPFAM" id="SSF46689">
    <property type="entry name" value="Homeodomain-like"/>
    <property type="match status" value="1"/>
</dbReference>
<dbReference type="Gene3D" id="1.10.10.60">
    <property type="entry name" value="Homeodomain-like"/>
    <property type="match status" value="1"/>
</dbReference>
<evidence type="ECO:0000256" key="2">
    <source>
        <dbReference type="ARBA" id="ARBA00023125"/>
    </source>
</evidence>
<organism evidence="5 6">
    <name type="scientific">Amycolatopsis orientalis</name>
    <name type="common">Nocardia orientalis</name>
    <dbReference type="NCBI Taxonomy" id="31958"/>
    <lineage>
        <taxon>Bacteria</taxon>
        <taxon>Bacillati</taxon>
        <taxon>Actinomycetota</taxon>
        <taxon>Actinomycetes</taxon>
        <taxon>Pseudonocardiales</taxon>
        <taxon>Pseudonocardiaceae</taxon>
        <taxon>Amycolatopsis</taxon>
    </lineage>
</organism>
<keyword evidence="2" id="KW-0238">DNA-binding</keyword>
<keyword evidence="3" id="KW-0804">Transcription</keyword>
<feature type="domain" description="HTH araC/xylS-type" evidence="4">
    <location>
        <begin position="214"/>
        <end position="316"/>
    </location>
</feature>
<reference evidence="5 6" key="1">
    <citation type="journal article" date="2015" name="Genome Announc.">
        <title>Draft Genome Sequence of Norvancomycin-Producing Strain Amycolatopsis orientalis CPCC200066.</title>
        <authorList>
            <person name="Lei X."/>
            <person name="Yuan F."/>
            <person name="Shi Y."/>
            <person name="Li X."/>
            <person name="Wang L."/>
            <person name="Hong B."/>
        </authorList>
    </citation>
    <scope>NUCLEOTIDE SEQUENCE [LARGE SCALE GENOMIC DNA]</scope>
    <source>
        <strain evidence="5 6">B-37</strain>
    </source>
</reference>
<dbReference type="InterPro" id="IPR018060">
    <property type="entry name" value="HTH_AraC"/>
</dbReference>
<dbReference type="Pfam" id="PF12833">
    <property type="entry name" value="HTH_18"/>
    <property type="match status" value="1"/>
</dbReference>
<evidence type="ECO:0000313" key="5">
    <source>
        <dbReference type="EMBL" id="ANN22002.1"/>
    </source>
</evidence>
<accession>A0A193CBZ7</accession>
<evidence type="ECO:0000256" key="1">
    <source>
        <dbReference type="ARBA" id="ARBA00023015"/>
    </source>
</evidence>
<dbReference type="STRING" id="31958.SD37_24285"/>
<dbReference type="RefSeq" id="WP_044851802.1">
    <property type="nucleotide sequence ID" value="NZ_CP016174.1"/>
</dbReference>
<dbReference type="EMBL" id="CP016174">
    <property type="protein sequence ID" value="ANN22002.1"/>
    <property type="molecule type" value="Genomic_DNA"/>
</dbReference>